<organism evidence="2 3">
    <name type="scientific">Cynara cardunculus var. scolymus</name>
    <name type="common">Globe artichoke</name>
    <name type="synonym">Cynara scolymus</name>
    <dbReference type="NCBI Taxonomy" id="59895"/>
    <lineage>
        <taxon>Eukaryota</taxon>
        <taxon>Viridiplantae</taxon>
        <taxon>Streptophyta</taxon>
        <taxon>Embryophyta</taxon>
        <taxon>Tracheophyta</taxon>
        <taxon>Spermatophyta</taxon>
        <taxon>Magnoliopsida</taxon>
        <taxon>eudicotyledons</taxon>
        <taxon>Gunneridae</taxon>
        <taxon>Pentapetalae</taxon>
        <taxon>asterids</taxon>
        <taxon>campanulids</taxon>
        <taxon>Asterales</taxon>
        <taxon>Asteraceae</taxon>
        <taxon>Carduoideae</taxon>
        <taxon>Cardueae</taxon>
        <taxon>Carduinae</taxon>
        <taxon>Cynara</taxon>
    </lineage>
</organism>
<dbReference type="InterPro" id="IPR021916">
    <property type="entry name" value="DUF3527"/>
</dbReference>
<dbReference type="PANTHER" id="PTHR31390:SF12">
    <property type="entry name" value="PUTATIVE (DUF3527)-RELATED"/>
    <property type="match status" value="1"/>
</dbReference>
<evidence type="ECO:0000313" key="3">
    <source>
        <dbReference type="Proteomes" id="UP000243975"/>
    </source>
</evidence>
<protein>
    <submittedName>
        <fullName evidence="2">Uncharacterized protein</fullName>
    </submittedName>
</protein>
<dbReference type="Gramene" id="KVH95011">
    <property type="protein sequence ID" value="KVH95011"/>
    <property type="gene ID" value="Ccrd_002920"/>
</dbReference>
<gene>
    <name evidence="2" type="ORF">Ccrd_002920</name>
</gene>
<dbReference type="Proteomes" id="UP000243975">
    <property type="component" value="Unassembled WGS sequence"/>
</dbReference>
<evidence type="ECO:0000313" key="2">
    <source>
        <dbReference type="EMBL" id="KVH95011.1"/>
    </source>
</evidence>
<feature type="compositionally biased region" description="Polar residues" evidence="1">
    <location>
        <begin position="208"/>
        <end position="239"/>
    </location>
</feature>
<dbReference type="PANTHER" id="PTHR31390">
    <property type="entry name" value="EXPRESSED PROTEIN"/>
    <property type="match status" value="1"/>
</dbReference>
<dbReference type="AlphaFoldDB" id="A0A103XQG2"/>
<comment type="caution">
    <text evidence="2">The sequence shown here is derived from an EMBL/GenBank/DDBJ whole genome shotgun (WGS) entry which is preliminary data.</text>
</comment>
<feature type="non-terminal residue" evidence="2">
    <location>
        <position position="791"/>
    </location>
</feature>
<dbReference type="EMBL" id="LEKV01004453">
    <property type="protein sequence ID" value="KVH95011.1"/>
    <property type="molecule type" value="Genomic_DNA"/>
</dbReference>
<feature type="region of interest" description="Disordered" evidence="1">
    <location>
        <begin position="1"/>
        <end position="25"/>
    </location>
</feature>
<feature type="compositionally biased region" description="Basic residues" evidence="1">
    <location>
        <begin position="12"/>
        <end position="21"/>
    </location>
</feature>
<dbReference type="Pfam" id="PF12043">
    <property type="entry name" value="DUF3527"/>
    <property type="match status" value="2"/>
</dbReference>
<feature type="compositionally biased region" description="Polar residues" evidence="1">
    <location>
        <begin position="1"/>
        <end position="11"/>
    </location>
</feature>
<evidence type="ECO:0000256" key="1">
    <source>
        <dbReference type="SAM" id="MobiDB-lite"/>
    </source>
</evidence>
<feature type="compositionally biased region" description="Basic and acidic residues" evidence="1">
    <location>
        <begin position="747"/>
        <end position="759"/>
    </location>
</feature>
<reference evidence="2 3" key="1">
    <citation type="journal article" date="2016" name="Sci. Rep.">
        <title>The genome sequence of the outbreeding globe artichoke constructed de novo incorporating a phase-aware low-pass sequencing strategy of F1 progeny.</title>
        <authorList>
            <person name="Scaglione D."/>
            <person name="Reyes-Chin-Wo S."/>
            <person name="Acquadro A."/>
            <person name="Froenicke L."/>
            <person name="Portis E."/>
            <person name="Beitel C."/>
            <person name="Tirone M."/>
            <person name="Mauro R."/>
            <person name="Lo Monaco A."/>
            <person name="Mauromicale G."/>
            <person name="Faccioli P."/>
            <person name="Cattivelli L."/>
            <person name="Rieseberg L."/>
            <person name="Michelmore R."/>
            <person name="Lanteri S."/>
        </authorList>
    </citation>
    <scope>NUCLEOTIDE SEQUENCE [LARGE SCALE GENOMIC DNA]</scope>
    <source>
        <strain evidence="2">2C</strain>
    </source>
</reference>
<feature type="region of interest" description="Disordered" evidence="1">
    <location>
        <begin position="742"/>
        <end position="780"/>
    </location>
</feature>
<dbReference type="STRING" id="59895.A0A103XQG2"/>
<proteinExistence type="predicted"/>
<keyword evidence="3" id="KW-1185">Reference proteome</keyword>
<name>A0A103XQG2_CYNCS</name>
<feature type="region of interest" description="Disordered" evidence="1">
    <location>
        <begin position="208"/>
        <end position="245"/>
    </location>
</feature>
<sequence>MPYSADLSTSSRKQKTSKGLKGKALSWQEDRVREPTECTKNGNPLYVSQHHERRQSVGEEPIFQQHSLMDNKKQWLESMVYKNEDIVKHGRNLPGYLQCEGKSKNTQGKTFNFGVLDWSRLENWKSNTKRIMKSSLSGNNLALESGSARLSTSVNNSIPQLDQQALNGSQLHSSCRERPATCERPKGKAIQVQSSETVHGLQTSCWKDLSSDSNGQQAEQLITSSRESSPNDTMRSHPSTIKMPSEENIDHDDDLHLSGHQDVMFSLGDSNASSSHEQWLSESREPLDHVLTELNPSFEVLQSFPFPLGTKPYPKCPVEIKDAPLKNRSLIENKSAVERLITDKDCKNVDQNSGEQPSVTGRHSSFSRRFNFSLEKMATSFSFRTSSAFPQLNSTYKSFGSSPDLHDYKSKKGNASNIVRSISMRLLDPLLKRKGPHSAKKVQHSNRNLISNEKTPIYDKQQKSSNVHALLQLTMKNGIPFFKLVVDSSSNILAAAVNKLPSGKDDSSLTYTFHSVHQIKKNGGWKNQSSTEKRCEFDYNIVGKMKISSSYHAEFSGLERDLFVVRESVLYGPDPAQSDQITPDCMLNAELATIIVKNTSSENYGGIGSSKSTVVILPGGIHSLPNSGKPSPLINRWRSGGACDCGGWDIGCELRVLTTQNESIKIPYPSSLDRLDLCYEGMHNNKHALSLAPLENGLYSLEYNASISLLQAFSICVAVVSCQNLTHIFQVNHLQDANDFSKPIMTRRRDDERERTSDRRKQKHSAGDTRLSACLGGRPPRPIVNQGNLFV</sequence>
<accession>A0A103XQG2</accession>